<keyword evidence="3" id="KW-1185">Reference proteome</keyword>
<feature type="region of interest" description="Disordered" evidence="1">
    <location>
        <begin position="1"/>
        <end position="44"/>
    </location>
</feature>
<protein>
    <submittedName>
        <fullName evidence="2">Uncharacterized protein</fullName>
    </submittedName>
</protein>
<proteinExistence type="predicted"/>
<comment type="caution">
    <text evidence="2">The sequence shown here is derived from an EMBL/GenBank/DDBJ whole genome shotgun (WGS) entry which is preliminary data.</text>
</comment>
<accession>A0AAW0S7G0</accession>
<gene>
    <name evidence="2" type="ORF">G3M48_001690</name>
</gene>
<sequence length="312" mass="34173">MSRTQTISPHSVEVPLHARNKKNSMTGGGRAWREDEASDIPSTTATKIPSLTRYQEAYLLRTRLQKMPYKHIAAHLNKTELACRLHYHQLSHGSSRRKRAASSSSGSDQSPVMPSLTPSPNYDRISRSISPARHIDGRFAMTPPPQINDVQLPGIMANGCSPRVPTILPKPASMGINSRASSPLGYPPCLPDSHTQMPPVSFRRENSLPTAPSSLRLDHSLPLPSTSIHSPAHVDLNRLHSVYAAHRDKFWDLVATEYGCSLAPATLEKAWKNGRCCSPVYGPPASPKEEPKMGPAMASRDKTRISSLISAD</sequence>
<feature type="compositionally biased region" description="Polar residues" evidence="1">
    <location>
        <begin position="108"/>
        <end position="120"/>
    </location>
</feature>
<feature type="region of interest" description="Disordered" evidence="1">
    <location>
        <begin position="90"/>
        <end position="126"/>
    </location>
</feature>
<feature type="region of interest" description="Disordered" evidence="1">
    <location>
        <begin position="282"/>
        <end position="312"/>
    </location>
</feature>
<name>A0AAW0S7G0_9HYPO</name>
<dbReference type="EMBL" id="JAAHCF010000015">
    <property type="protein sequence ID" value="KAK8150482.1"/>
    <property type="molecule type" value="Genomic_DNA"/>
</dbReference>
<organism evidence="2 3">
    <name type="scientific">Beauveria asiatica</name>
    <dbReference type="NCBI Taxonomy" id="1069075"/>
    <lineage>
        <taxon>Eukaryota</taxon>
        <taxon>Fungi</taxon>
        <taxon>Dikarya</taxon>
        <taxon>Ascomycota</taxon>
        <taxon>Pezizomycotina</taxon>
        <taxon>Sordariomycetes</taxon>
        <taxon>Hypocreomycetidae</taxon>
        <taxon>Hypocreales</taxon>
        <taxon>Cordycipitaceae</taxon>
        <taxon>Beauveria</taxon>
    </lineage>
</organism>
<evidence type="ECO:0000313" key="3">
    <source>
        <dbReference type="Proteomes" id="UP001397290"/>
    </source>
</evidence>
<feature type="compositionally biased region" description="Basic residues" evidence="1">
    <location>
        <begin position="90"/>
        <end position="100"/>
    </location>
</feature>
<evidence type="ECO:0000256" key="1">
    <source>
        <dbReference type="SAM" id="MobiDB-lite"/>
    </source>
</evidence>
<evidence type="ECO:0000313" key="2">
    <source>
        <dbReference type="EMBL" id="KAK8150482.1"/>
    </source>
</evidence>
<dbReference type="AlphaFoldDB" id="A0AAW0S7G0"/>
<dbReference type="Proteomes" id="UP001397290">
    <property type="component" value="Unassembled WGS sequence"/>
</dbReference>
<reference evidence="2 3" key="1">
    <citation type="submission" date="2020-02" db="EMBL/GenBank/DDBJ databases">
        <title>Comparative genomics of the hypocrealean fungal genus Beauvera.</title>
        <authorList>
            <person name="Showalter D.N."/>
            <person name="Bushley K.E."/>
            <person name="Rehner S.A."/>
        </authorList>
    </citation>
    <scope>NUCLEOTIDE SEQUENCE [LARGE SCALE GENOMIC DNA]</scope>
    <source>
        <strain evidence="2 3">ARSEF4384</strain>
    </source>
</reference>